<keyword evidence="2" id="KW-1185">Reference proteome</keyword>
<evidence type="ECO:0000313" key="2">
    <source>
        <dbReference type="Proteomes" id="UP000179642"/>
    </source>
</evidence>
<proteinExistence type="predicted"/>
<dbReference type="RefSeq" id="WP_071383245.1">
    <property type="nucleotide sequence ID" value="NZ_MLYO01000041.1"/>
</dbReference>
<sequence length="148" mass="15176">MNRGIGSAGKSGFRRQGAKVVAVGTLGAAAAVLAVTPAFAKGDVVLTASPGTVRAGHTVHVTGHGGSDAVRYATFCAQERAGTRGAWHTVACGRTVEIGSRDAEVDVQVKVAHRGVVQFRGVLYGVDGRRGGHPHADISTSARTVHVR</sequence>
<dbReference type="Proteomes" id="UP000179642">
    <property type="component" value="Unassembled WGS sequence"/>
</dbReference>
<dbReference type="AlphaFoldDB" id="A0A1S2Q7R4"/>
<reference evidence="1 2" key="1">
    <citation type="submission" date="2016-10" db="EMBL/GenBank/DDBJ databases">
        <title>Genome sequence of Streptomyces sp. MUSC 1.</title>
        <authorList>
            <person name="Lee L.-H."/>
            <person name="Ser H.-L."/>
            <person name="Law J.W.-F."/>
        </authorList>
    </citation>
    <scope>NUCLEOTIDE SEQUENCE [LARGE SCALE GENOMIC DNA]</scope>
    <source>
        <strain evidence="1 2">MUSC 1</strain>
    </source>
</reference>
<name>A0A1S2Q7R4_9ACTN</name>
<dbReference type="OrthoDB" id="4311873at2"/>
<dbReference type="EMBL" id="MLYO01000041">
    <property type="protein sequence ID" value="OIK02172.1"/>
    <property type="molecule type" value="Genomic_DNA"/>
</dbReference>
<organism evidence="1 2">
    <name type="scientific">Streptomyces monashensis</name>
    <dbReference type="NCBI Taxonomy" id="1678012"/>
    <lineage>
        <taxon>Bacteria</taxon>
        <taxon>Bacillati</taxon>
        <taxon>Actinomycetota</taxon>
        <taxon>Actinomycetes</taxon>
        <taxon>Kitasatosporales</taxon>
        <taxon>Streptomycetaceae</taxon>
        <taxon>Streptomyces</taxon>
    </lineage>
</organism>
<comment type="caution">
    <text evidence="1">The sequence shown here is derived from an EMBL/GenBank/DDBJ whole genome shotgun (WGS) entry which is preliminary data.</text>
</comment>
<evidence type="ECO:0000313" key="1">
    <source>
        <dbReference type="EMBL" id="OIK02172.1"/>
    </source>
</evidence>
<accession>A0A1S2Q7R4</accession>
<protein>
    <submittedName>
        <fullName evidence="1">Uncharacterized protein</fullName>
    </submittedName>
</protein>
<gene>
    <name evidence="1" type="ORF">BIV23_25315</name>
</gene>